<proteinExistence type="inferred from homology"/>
<evidence type="ECO:0000313" key="6">
    <source>
        <dbReference type="EMBL" id="MVO15708.1"/>
    </source>
</evidence>
<accession>A0A6L6WEK8</accession>
<dbReference type="CDD" id="cd02440">
    <property type="entry name" value="AdoMet_MTases"/>
    <property type="match status" value="1"/>
</dbReference>
<dbReference type="Gene3D" id="3.40.50.150">
    <property type="entry name" value="Vaccinia Virus protein VP39"/>
    <property type="match status" value="1"/>
</dbReference>
<dbReference type="GO" id="GO:0032259">
    <property type="term" value="P:methylation"/>
    <property type="evidence" value="ECO:0007669"/>
    <property type="project" value="UniProtKB-KW"/>
</dbReference>
<keyword evidence="2 5" id="KW-0808">Transferase</keyword>
<evidence type="ECO:0000313" key="7">
    <source>
        <dbReference type="Proteomes" id="UP000478892"/>
    </source>
</evidence>
<keyword evidence="3 5" id="KW-0949">S-adenosyl-L-methionine</keyword>
<dbReference type="RefSeq" id="WP_157021993.1">
    <property type="nucleotide sequence ID" value="NZ_WQLV01000004.1"/>
</dbReference>
<dbReference type="InterPro" id="IPR011814">
    <property type="entry name" value="BioC"/>
</dbReference>
<sequence length="259" mass="28786">MTSNLNQNRVRQSFRRGLSSYHMGATAQAKIATNLVQMLREQGAPARFENVLEFGCGTGHLTRPLIENFDIHHLSLNDLVAEAVSGLSVLTSDRAERTDFTFGPIETVPLPKELDLIASASTVQWVSDVPALMARLVARLCPGGWLAVSGFGRAQFHELRNLGSDAAAPSYHDAQDWPALLPRDVELMHVAQEPMVLQFDSAVELLRHLRKTGVNAQASQRWSRGRLGEFETAYRDQFGQDGKLPLTYDPVYMIAKKCR</sequence>
<comment type="similarity">
    <text evidence="5">Belongs to the methyltransferase superfamily.</text>
</comment>
<comment type="function">
    <text evidence="5">Converts the free carboxyl group of a malonyl-thioester to its methyl ester by transfer of a methyl group from S-adenosyl-L-methionine (SAM). It allows to synthesize pimeloyl-ACP via the fatty acid synthetic pathway.</text>
</comment>
<dbReference type="AlphaFoldDB" id="A0A6L6WEK8"/>
<comment type="pathway">
    <text evidence="5">Cofactor biosynthesis; biotin biosynthesis.</text>
</comment>
<dbReference type="Proteomes" id="UP000478892">
    <property type="component" value="Unassembled WGS sequence"/>
</dbReference>
<dbReference type="EC" id="2.1.1.197" evidence="5"/>
<dbReference type="PANTHER" id="PTHR13090">
    <property type="entry name" value="ARGININE-HYDROXYLASE NDUFAF5, MITOCHONDRIAL"/>
    <property type="match status" value="1"/>
</dbReference>
<dbReference type="GO" id="GO:0009102">
    <property type="term" value="P:biotin biosynthetic process"/>
    <property type="evidence" value="ECO:0007669"/>
    <property type="project" value="UniProtKB-UniRule"/>
</dbReference>
<dbReference type="UniPathway" id="UPA00078"/>
<reference evidence="6 7" key="1">
    <citation type="submission" date="2019-12" db="EMBL/GenBank/DDBJ databases">
        <authorList>
            <person name="Zhang Y.-J."/>
        </authorList>
    </citation>
    <scope>NUCLEOTIDE SEQUENCE [LARGE SCALE GENOMIC DNA]</scope>
    <source>
        <strain evidence="6 7">CY05</strain>
    </source>
</reference>
<evidence type="ECO:0000256" key="3">
    <source>
        <dbReference type="ARBA" id="ARBA00022691"/>
    </source>
</evidence>
<comment type="caution">
    <text evidence="6">The sequence shown here is derived from an EMBL/GenBank/DDBJ whole genome shotgun (WGS) entry which is preliminary data.</text>
</comment>
<name>A0A6L6WEK8_9RHOB</name>
<dbReference type="InterPro" id="IPR029063">
    <property type="entry name" value="SAM-dependent_MTases_sf"/>
</dbReference>
<evidence type="ECO:0000256" key="4">
    <source>
        <dbReference type="ARBA" id="ARBA00022756"/>
    </source>
</evidence>
<dbReference type="NCBIfam" id="TIGR02072">
    <property type="entry name" value="BioC"/>
    <property type="match status" value="1"/>
</dbReference>
<keyword evidence="7" id="KW-1185">Reference proteome</keyword>
<dbReference type="HAMAP" id="MF_00835">
    <property type="entry name" value="BioC"/>
    <property type="match status" value="1"/>
</dbReference>
<dbReference type="InterPro" id="IPR050602">
    <property type="entry name" value="Malonyl-ACP_OMT"/>
</dbReference>
<dbReference type="EMBL" id="WQLV01000004">
    <property type="protein sequence ID" value="MVO15708.1"/>
    <property type="molecule type" value="Genomic_DNA"/>
</dbReference>
<evidence type="ECO:0000256" key="5">
    <source>
        <dbReference type="HAMAP-Rule" id="MF_00835"/>
    </source>
</evidence>
<evidence type="ECO:0000256" key="2">
    <source>
        <dbReference type="ARBA" id="ARBA00022679"/>
    </source>
</evidence>
<evidence type="ECO:0000256" key="1">
    <source>
        <dbReference type="ARBA" id="ARBA00022603"/>
    </source>
</evidence>
<dbReference type="PANTHER" id="PTHR13090:SF1">
    <property type="entry name" value="ARGININE-HYDROXYLASE NDUFAF5, MITOCHONDRIAL"/>
    <property type="match status" value="1"/>
</dbReference>
<organism evidence="6 7">
    <name type="scientific">Parasedimentitalea huanghaiensis</name>
    <dbReference type="NCBI Taxonomy" id="2682100"/>
    <lineage>
        <taxon>Bacteria</taxon>
        <taxon>Pseudomonadati</taxon>
        <taxon>Pseudomonadota</taxon>
        <taxon>Alphaproteobacteria</taxon>
        <taxon>Rhodobacterales</taxon>
        <taxon>Paracoccaceae</taxon>
        <taxon>Parasedimentitalea</taxon>
    </lineage>
</organism>
<dbReference type="GO" id="GO:0102130">
    <property type="term" value="F:malonyl-CoA methyltransferase activity"/>
    <property type="evidence" value="ECO:0007669"/>
    <property type="project" value="UniProtKB-EC"/>
</dbReference>
<protein>
    <recommendedName>
        <fullName evidence="5">Malonyl-[acyl-carrier protein] O-methyltransferase</fullName>
        <shortName evidence="5">Malonyl-ACP O-methyltransferase</shortName>
        <ecNumber evidence="5">2.1.1.197</ecNumber>
    </recommendedName>
    <alternativeName>
        <fullName evidence="5">Biotin synthesis protein BioC</fullName>
    </alternativeName>
</protein>
<dbReference type="Pfam" id="PF13489">
    <property type="entry name" value="Methyltransf_23"/>
    <property type="match status" value="1"/>
</dbReference>
<dbReference type="GO" id="GO:0010340">
    <property type="term" value="F:carboxyl-O-methyltransferase activity"/>
    <property type="evidence" value="ECO:0007669"/>
    <property type="project" value="UniProtKB-UniRule"/>
</dbReference>
<dbReference type="SUPFAM" id="SSF53335">
    <property type="entry name" value="S-adenosyl-L-methionine-dependent methyltransferases"/>
    <property type="match status" value="1"/>
</dbReference>
<gene>
    <name evidence="5 6" type="primary">bioC</name>
    <name evidence="6" type="ORF">GO984_07775</name>
</gene>
<comment type="catalytic activity">
    <reaction evidence="5">
        <text>malonyl-[ACP] + S-adenosyl-L-methionine = malonyl-[ACP] methyl ester + S-adenosyl-L-homocysteine</text>
        <dbReference type="Rhea" id="RHEA:17105"/>
        <dbReference type="Rhea" id="RHEA-COMP:9623"/>
        <dbReference type="Rhea" id="RHEA-COMP:9954"/>
        <dbReference type="ChEBI" id="CHEBI:57856"/>
        <dbReference type="ChEBI" id="CHEBI:59789"/>
        <dbReference type="ChEBI" id="CHEBI:78449"/>
        <dbReference type="ChEBI" id="CHEBI:78845"/>
        <dbReference type="EC" id="2.1.1.197"/>
    </reaction>
</comment>
<keyword evidence="4 5" id="KW-0093">Biotin biosynthesis</keyword>
<keyword evidence="1 5" id="KW-0489">Methyltransferase</keyword>